<sequence>MQEAASWDGVAVASWIADAALNVAKMRLVPVSADLKDVLQELIESRRQLRRVGNDLNQLSHVRNAGATVTEQQLAAMAQRVDAAVKRVDEATLQVMRERKPRS</sequence>
<keyword evidence="3" id="KW-1185">Reference proteome</keyword>
<organism evidence="2 3">
    <name type="scientific">Streptomyces ehimensis</name>
    <dbReference type="NCBI Taxonomy" id="68195"/>
    <lineage>
        <taxon>Bacteria</taxon>
        <taxon>Bacillati</taxon>
        <taxon>Actinomycetota</taxon>
        <taxon>Actinomycetes</taxon>
        <taxon>Kitasatosporales</taxon>
        <taxon>Streptomycetaceae</taxon>
        <taxon>Streptomyces</taxon>
    </lineage>
</organism>
<evidence type="ECO:0000313" key="2">
    <source>
        <dbReference type="EMBL" id="MFC4516436.1"/>
    </source>
</evidence>
<evidence type="ECO:0000313" key="3">
    <source>
        <dbReference type="Proteomes" id="UP001595990"/>
    </source>
</evidence>
<dbReference type="RefSeq" id="WP_417923597.1">
    <property type="nucleotide sequence ID" value="NZ_JBHSFS010000013.1"/>
</dbReference>
<dbReference type="Pfam" id="PF05713">
    <property type="entry name" value="MobC"/>
    <property type="match status" value="1"/>
</dbReference>
<dbReference type="Proteomes" id="UP001595990">
    <property type="component" value="Unassembled WGS sequence"/>
</dbReference>
<protein>
    <submittedName>
        <fullName evidence="2">Plasmid mobilization relaxosome protein MobC</fullName>
    </submittedName>
</protein>
<evidence type="ECO:0000259" key="1">
    <source>
        <dbReference type="Pfam" id="PF05713"/>
    </source>
</evidence>
<accession>A0ABV9BR66</accession>
<dbReference type="InterPro" id="IPR008687">
    <property type="entry name" value="MobC"/>
</dbReference>
<reference evidence="3" key="1">
    <citation type="journal article" date="2019" name="Int. J. Syst. Evol. Microbiol.">
        <title>The Global Catalogue of Microorganisms (GCM) 10K type strain sequencing project: providing services to taxonomists for standard genome sequencing and annotation.</title>
        <authorList>
            <consortium name="The Broad Institute Genomics Platform"/>
            <consortium name="The Broad Institute Genome Sequencing Center for Infectious Disease"/>
            <person name="Wu L."/>
            <person name="Ma J."/>
        </authorList>
    </citation>
    <scope>NUCLEOTIDE SEQUENCE [LARGE SCALE GENOMIC DNA]</scope>
    <source>
        <strain evidence="3">CECT 8064</strain>
    </source>
</reference>
<feature type="domain" description="Bacterial mobilisation" evidence="1">
    <location>
        <begin position="47"/>
        <end position="90"/>
    </location>
</feature>
<dbReference type="EMBL" id="JBHSFS010000013">
    <property type="protein sequence ID" value="MFC4516436.1"/>
    <property type="molecule type" value="Genomic_DNA"/>
</dbReference>
<name>A0ABV9BR66_9ACTN</name>
<gene>
    <name evidence="2" type="primary">mobC</name>
    <name evidence="2" type="ORF">ACFPEN_26330</name>
</gene>
<comment type="caution">
    <text evidence="2">The sequence shown here is derived from an EMBL/GenBank/DDBJ whole genome shotgun (WGS) entry which is preliminary data.</text>
</comment>
<proteinExistence type="predicted"/>